<accession>A0ABU0IVE3</accession>
<protein>
    <submittedName>
        <fullName evidence="2">Phenolic acid decarboxylase</fullName>
    </submittedName>
</protein>
<dbReference type="EMBL" id="JAUSVS010000009">
    <property type="protein sequence ID" value="MDQ0465985.1"/>
    <property type="molecule type" value="Genomic_DNA"/>
</dbReference>
<evidence type="ECO:0000256" key="1">
    <source>
        <dbReference type="SAM" id="SignalP"/>
    </source>
</evidence>
<name>A0ABU0IVE3_9CAUL</name>
<organism evidence="2 3">
    <name type="scientific">Caulobacter ginsengisoli</name>
    <dbReference type="NCBI Taxonomy" id="400775"/>
    <lineage>
        <taxon>Bacteria</taxon>
        <taxon>Pseudomonadati</taxon>
        <taxon>Pseudomonadota</taxon>
        <taxon>Alphaproteobacteria</taxon>
        <taxon>Caulobacterales</taxon>
        <taxon>Caulobacteraceae</taxon>
        <taxon>Caulobacter</taxon>
    </lineage>
</organism>
<sequence>MWKPIALLLALTLAPGVAMAAAAPNVSAAFGNTIFSTYPDGRHGRLWLKADGSYDYRGRRNTPSSGRWHIKGDKVCLRQSRPKAIPFTYCTTAPTGGVGATWKAKAVTGEAITVTLVKGIAPLR</sequence>
<keyword evidence="1" id="KW-0732">Signal</keyword>
<dbReference type="RefSeq" id="WP_307351749.1">
    <property type="nucleotide sequence ID" value="NZ_JAUSVS010000009.1"/>
</dbReference>
<evidence type="ECO:0000313" key="2">
    <source>
        <dbReference type="EMBL" id="MDQ0465985.1"/>
    </source>
</evidence>
<comment type="caution">
    <text evidence="2">The sequence shown here is derived from an EMBL/GenBank/DDBJ whole genome shotgun (WGS) entry which is preliminary data.</text>
</comment>
<feature type="signal peptide" evidence="1">
    <location>
        <begin position="1"/>
        <end position="20"/>
    </location>
</feature>
<evidence type="ECO:0000313" key="3">
    <source>
        <dbReference type="Proteomes" id="UP001228905"/>
    </source>
</evidence>
<keyword evidence="3" id="KW-1185">Reference proteome</keyword>
<gene>
    <name evidence="2" type="ORF">QO010_003778</name>
</gene>
<proteinExistence type="predicted"/>
<reference evidence="2 3" key="1">
    <citation type="submission" date="2023-07" db="EMBL/GenBank/DDBJ databases">
        <title>Genomic Encyclopedia of Type Strains, Phase IV (KMG-IV): sequencing the most valuable type-strain genomes for metagenomic binning, comparative biology and taxonomic classification.</title>
        <authorList>
            <person name="Goeker M."/>
        </authorList>
    </citation>
    <scope>NUCLEOTIDE SEQUENCE [LARGE SCALE GENOMIC DNA]</scope>
    <source>
        <strain evidence="2 3">DSM 18695</strain>
    </source>
</reference>
<feature type="chain" id="PRO_5047139310" evidence="1">
    <location>
        <begin position="21"/>
        <end position="124"/>
    </location>
</feature>
<dbReference type="Proteomes" id="UP001228905">
    <property type="component" value="Unassembled WGS sequence"/>
</dbReference>